<dbReference type="InterPro" id="IPR015797">
    <property type="entry name" value="NUDIX_hydrolase-like_dom_sf"/>
</dbReference>
<evidence type="ECO:0000313" key="5">
    <source>
        <dbReference type="Proteomes" id="UP000522720"/>
    </source>
</evidence>
<dbReference type="PANTHER" id="PTHR43046:SF14">
    <property type="entry name" value="MUTT_NUDIX FAMILY PROTEIN"/>
    <property type="match status" value="1"/>
</dbReference>
<dbReference type="PROSITE" id="PS00893">
    <property type="entry name" value="NUDIX_BOX"/>
    <property type="match status" value="1"/>
</dbReference>
<evidence type="ECO:0000256" key="1">
    <source>
        <dbReference type="ARBA" id="ARBA00001946"/>
    </source>
</evidence>
<dbReference type="InterPro" id="IPR000086">
    <property type="entry name" value="NUDIX_hydrolase_dom"/>
</dbReference>
<protein>
    <submittedName>
        <fullName evidence="4">NUDIX domain-containing protein</fullName>
    </submittedName>
</protein>
<name>A0A7X6S0X3_9STRE</name>
<dbReference type="Proteomes" id="UP000522720">
    <property type="component" value="Unassembled WGS sequence"/>
</dbReference>
<accession>A0A7X6S0X3</accession>
<dbReference type="Pfam" id="PF00293">
    <property type="entry name" value="NUDIX"/>
    <property type="match status" value="1"/>
</dbReference>
<feature type="domain" description="Nudix hydrolase" evidence="3">
    <location>
        <begin position="5"/>
        <end position="139"/>
    </location>
</feature>
<evidence type="ECO:0000259" key="3">
    <source>
        <dbReference type="PROSITE" id="PS51462"/>
    </source>
</evidence>
<dbReference type="GO" id="GO:0016787">
    <property type="term" value="F:hydrolase activity"/>
    <property type="evidence" value="ECO:0007669"/>
    <property type="project" value="UniProtKB-KW"/>
</dbReference>
<reference evidence="4 5" key="1">
    <citation type="submission" date="2020-04" db="EMBL/GenBank/DDBJ databases">
        <title>MicrobeNet Type strains.</title>
        <authorList>
            <person name="Nicholson A.C."/>
        </authorList>
    </citation>
    <scope>NUCLEOTIDE SEQUENCE [LARGE SCALE GENOMIC DNA]</scope>
    <source>
        <strain evidence="4 5">CCUG 69612</strain>
    </source>
</reference>
<dbReference type="RefSeq" id="WP_168549338.1">
    <property type="nucleotide sequence ID" value="NZ_JAAXPR010000011.1"/>
</dbReference>
<dbReference type="Gene3D" id="3.90.79.10">
    <property type="entry name" value="Nucleoside Triphosphate Pyrophosphohydrolase"/>
    <property type="match status" value="1"/>
</dbReference>
<keyword evidence="5" id="KW-1185">Reference proteome</keyword>
<evidence type="ECO:0000256" key="2">
    <source>
        <dbReference type="ARBA" id="ARBA00022801"/>
    </source>
</evidence>
<dbReference type="InterPro" id="IPR020084">
    <property type="entry name" value="NUDIX_hydrolase_CS"/>
</dbReference>
<evidence type="ECO:0000313" key="4">
    <source>
        <dbReference type="EMBL" id="NKZ20584.1"/>
    </source>
</evidence>
<comment type="caution">
    <text evidence="4">The sequence shown here is derived from an EMBL/GenBank/DDBJ whole genome shotgun (WGS) entry which is preliminary data.</text>
</comment>
<comment type="cofactor">
    <cofactor evidence="1">
        <name>Mg(2+)</name>
        <dbReference type="ChEBI" id="CHEBI:18420"/>
    </cofactor>
</comment>
<sequence>MDFRTRQDDYFFWVRATALIVRDGCIYLCQSPDGGYHSIGGAIAVGETTEDAVRREVREELGCDIQVDQLAFVVENYFESDHKKVHRIEFQYLVTPLSEPNRMLVEGDTQRRCEWLPIDQLDTIDVKPAFLKTALKNWDGQVKHVVNREGTSNER</sequence>
<organism evidence="4 5">
    <name type="scientific">Streptococcus ovuberis</name>
    <dbReference type="NCBI Taxonomy" id="1936207"/>
    <lineage>
        <taxon>Bacteria</taxon>
        <taxon>Bacillati</taxon>
        <taxon>Bacillota</taxon>
        <taxon>Bacilli</taxon>
        <taxon>Lactobacillales</taxon>
        <taxon>Streptococcaceae</taxon>
        <taxon>Streptococcus</taxon>
    </lineage>
</organism>
<dbReference type="EMBL" id="JAAXPR010000011">
    <property type="protein sequence ID" value="NKZ20584.1"/>
    <property type="molecule type" value="Genomic_DNA"/>
</dbReference>
<dbReference type="AlphaFoldDB" id="A0A7X6S0X3"/>
<dbReference type="PANTHER" id="PTHR43046">
    <property type="entry name" value="GDP-MANNOSE MANNOSYL HYDROLASE"/>
    <property type="match status" value="1"/>
</dbReference>
<dbReference type="CDD" id="cd04688">
    <property type="entry name" value="NUDIX_Hydrolase"/>
    <property type="match status" value="1"/>
</dbReference>
<dbReference type="SUPFAM" id="SSF55811">
    <property type="entry name" value="Nudix"/>
    <property type="match status" value="1"/>
</dbReference>
<gene>
    <name evidence="4" type="ORF">HF992_06985</name>
</gene>
<proteinExistence type="predicted"/>
<keyword evidence="2" id="KW-0378">Hydrolase</keyword>
<dbReference type="PROSITE" id="PS51462">
    <property type="entry name" value="NUDIX"/>
    <property type="match status" value="1"/>
</dbReference>